<dbReference type="InterPro" id="IPR050553">
    <property type="entry name" value="Thioredoxin_ResA/DsbE_sf"/>
</dbReference>
<dbReference type="SUPFAM" id="SSF52833">
    <property type="entry name" value="Thioredoxin-like"/>
    <property type="match status" value="1"/>
</dbReference>
<dbReference type="InterPro" id="IPR013766">
    <property type="entry name" value="Thioredoxin_domain"/>
</dbReference>
<dbReference type="PROSITE" id="PS51352">
    <property type="entry name" value="THIOREDOXIN_2"/>
    <property type="match status" value="1"/>
</dbReference>
<keyword evidence="5" id="KW-0676">Redox-active center</keyword>
<sequence>MKASRKPVQIVILLAVLIIGGYAIGTTLFAAGDGQIPKVGGKPADFKLVDLQGNVHALSDYKGKPIVINFWGSFCPPCVQEMPEFEQQYQKWKDKGLVILAINLSEDTLTVNNFVRQFDLHYPILRDVNRKTEHSYGLRSYPTTFFVKPDGSIMDIMVGGMSQSDIDERVERLLSL</sequence>
<evidence type="ECO:0000256" key="5">
    <source>
        <dbReference type="ARBA" id="ARBA00023284"/>
    </source>
</evidence>
<dbReference type="CDD" id="cd02966">
    <property type="entry name" value="TlpA_like_family"/>
    <property type="match status" value="1"/>
</dbReference>
<dbReference type="GO" id="GO:0030313">
    <property type="term" value="C:cell envelope"/>
    <property type="evidence" value="ECO:0007669"/>
    <property type="project" value="UniProtKB-SubCell"/>
</dbReference>
<accession>A0A4P6EWT4</accession>
<dbReference type="AlphaFoldDB" id="A0A4P6EWT4"/>
<keyword evidence="3" id="KW-0812">Transmembrane</keyword>
<dbReference type="RefSeq" id="WP_129439536.1">
    <property type="nucleotide sequence ID" value="NZ_CP035492.1"/>
</dbReference>
<evidence type="ECO:0000313" key="8">
    <source>
        <dbReference type="Proteomes" id="UP000293568"/>
    </source>
</evidence>
<keyword evidence="3" id="KW-0735">Signal-anchor</keyword>
<keyword evidence="8" id="KW-1185">Reference proteome</keyword>
<dbReference type="PANTHER" id="PTHR42852">
    <property type="entry name" value="THIOL:DISULFIDE INTERCHANGE PROTEIN DSBE"/>
    <property type="match status" value="1"/>
</dbReference>
<evidence type="ECO:0000256" key="2">
    <source>
        <dbReference type="ARBA" id="ARBA00022748"/>
    </source>
</evidence>
<evidence type="ECO:0000256" key="1">
    <source>
        <dbReference type="ARBA" id="ARBA00004196"/>
    </source>
</evidence>
<dbReference type="EMBL" id="CP035492">
    <property type="protein sequence ID" value="QAY66199.1"/>
    <property type="molecule type" value="Genomic_DNA"/>
</dbReference>
<proteinExistence type="predicted"/>
<dbReference type="InterPro" id="IPR000866">
    <property type="entry name" value="AhpC/TSA"/>
</dbReference>
<dbReference type="PROSITE" id="PS00194">
    <property type="entry name" value="THIOREDOXIN_1"/>
    <property type="match status" value="1"/>
</dbReference>
<dbReference type="Gene3D" id="3.40.30.10">
    <property type="entry name" value="Glutaredoxin"/>
    <property type="match status" value="1"/>
</dbReference>
<evidence type="ECO:0000256" key="4">
    <source>
        <dbReference type="ARBA" id="ARBA00023157"/>
    </source>
</evidence>
<dbReference type="InterPro" id="IPR017937">
    <property type="entry name" value="Thioredoxin_CS"/>
</dbReference>
<dbReference type="GO" id="GO:0016209">
    <property type="term" value="F:antioxidant activity"/>
    <property type="evidence" value="ECO:0007669"/>
    <property type="project" value="InterPro"/>
</dbReference>
<dbReference type="InterPro" id="IPR036249">
    <property type="entry name" value="Thioredoxin-like_sf"/>
</dbReference>
<dbReference type="GO" id="GO:0016491">
    <property type="term" value="F:oxidoreductase activity"/>
    <property type="evidence" value="ECO:0007669"/>
    <property type="project" value="InterPro"/>
</dbReference>
<dbReference type="Pfam" id="PF00578">
    <property type="entry name" value="AhpC-TSA"/>
    <property type="match status" value="1"/>
</dbReference>
<keyword evidence="2" id="KW-0201">Cytochrome c-type biogenesis</keyword>
<comment type="subcellular location">
    <subcellularLocation>
        <location evidence="1">Cell envelope</location>
    </subcellularLocation>
</comment>
<reference evidence="7 8" key="1">
    <citation type="submission" date="2019-01" db="EMBL/GenBank/DDBJ databases">
        <title>Genome sequencing of strain FW100M-2.</title>
        <authorList>
            <person name="Heo J."/>
            <person name="Kim S.-J."/>
            <person name="Kim J.-S."/>
            <person name="Hong S.-B."/>
            <person name="Kwon S.-W."/>
        </authorList>
    </citation>
    <scope>NUCLEOTIDE SEQUENCE [LARGE SCALE GENOMIC DNA]</scope>
    <source>
        <strain evidence="7 8">FW100M-2</strain>
    </source>
</reference>
<evidence type="ECO:0000259" key="6">
    <source>
        <dbReference type="PROSITE" id="PS51352"/>
    </source>
</evidence>
<keyword evidence="4" id="KW-1015">Disulfide bond</keyword>
<dbReference type="KEGG" id="pprt:ET464_07095"/>
<dbReference type="GO" id="GO:0017004">
    <property type="term" value="P:cytochrome complex assembly"/>
    <property type="evidence" value="ECO:0007669"/>
    <property type="project" value="UniProtKB-KW"/>
</dbReference>
<dbReference type="OrthoDB" id="25753at2"/>
<protein>
    <submittedName>
        <fullName evidence="7">Redoxin domain-containing protein</fullName>
    </submittedName>
</protein>
<dbReference type="Proteomes" id="UP000293568">
    <property type="component" value="Chromosome"/>
</dbReference>
<name>A0A4P6EWT4_9BACL</name>
<evidence type="ECO:0000256" key="3">
    <source>
        <dbReference type="ARBA" id="ARBA00022968"/>
    </source>
</evidence>
<dbReference type="PANTHER" id="PTHR42852:SF6">
    <property type="entry name" value="THIOL:DISULFIDE INTERCHANGE PROTEIN DSBE"/>
    <property type="match status" value="1"/>
</dbReference>
<evidence type="ECO:0000313" key="7">
    <source>
        <dbReference type="EMBL" id="QAY66199.1"/>
    </source>
</evidence>
<gene>
    <name evidence="7" type="ORF">ET464_07095</name>
</gene>
<organism evidence="7 8">
    <name type="scientific">Paenibacillus protaetiae</name>
    <dbReference type="NCBI Taxonomy" id="2509456"/>
    <lineage>
        <taxon>Bacteria</taxon>
        <taxon>Bacillati</taxon>
        <taxon>Bacillota</taxon>
        <taxon>Bacilli</taxon>
        <taxon>Bacillales</taxon>
        <taxon>Paenibacillaceae</taxon>
        <taxon>Paenibacillus</taxon>
    </lineage>
</organism>
<feature type="domain" description="Thioredoxin" evidence="6">
    <location>
        <begin position="37"/>
        <end position="175"/>
    </location>
</feature>